<feature type="region of interest" description="Disordered" evidence="1">
    <location>
        <begin position="122"/>
        <end position="161"/>
    </location>
</feature>
<dbReference type="GO" id="GO:0000981">
    <property type="term" value="F:DNA-binding transcription factor activity, RNA polymerase II-specific"/>
    <property type="evidence" value="ECO:0007669"/>
    <property type="project" value="InterPro"/>
</dbReference>
<feature type="compositionally biased region" description="Low complexity" evidence="1">
    <location>
        <begin position="133"/>
        <end position="151"/>
    </location>
</feature>
<dbReference type="GO" id="GO:0008270">
    <property type="term" value="F:zinc ion binding"/>
    <property type="evidence" value="ECO:0007669"/>
    <property type="project" value="InterPro"/>
</dbReference>
<gene>
    <name evidence="2" type="primary">SMKI07G0940</name>
    <name evidence="2" type="ORF">SMKI_07G0940</name>
</gene>
<dbReference type="Gene3D" id="4.10.240.10">
    <property type="entry name" value="Zn(2)-C6 fungal-type DNA-binding domain"/>
    <property type="match status" value="1"/>
</dbReference>
<sequence>MSTSITVRNRDQSLPPLLLPSVSMLEKDVCRKGAQNVGITDPELLSATWTKKRVFPCDKLAPNYKRLKAVALDTNKYTMGIATITPPPTLPVGGVVSCSQNYTPPSFEYHNHAFFSIDNEDANSSSTQMPMISRSSSNSTTSSGTSTSSNSKRQRSGPSCDKCRLKKIKCNAKIEILLQDYSIMPLISDKLRYILTPDDIQLYRGTLLQNVAIPDDVIEGTSSRKLIKHIDKLVLLTPCLPCIKKKHSASSNPIKSDNCTFSKGFTRADISISSKISLKFKDKTIYDITYDDYENNKP</sequence>
<dbReference type="SUPFAM" id="SSF57701">
    <property type="entry name" value="Zn2/Cys6 DNA-binding domain"/>
    <property type="match status" value="1"/>
</dbReference>
<evidence type="ECO:0000256" key="1">
    <source>
        <dbReference type="SAM" id="MobiDB-lite"/>
    </source>
</evidence>
<dbReference type="EMBL" id="OX365763">
    <property type="protein sequence ID" value="CAI4039123.1"/>
    <property type="molecule type" value="Genomic_DNA"/>
</dbReference>
<evidence type="ECO:0008006" key="4">
    <source>
        <dbReference type="Google" id="ProtNLM"/>
    </source>
</evidence>
<reference evidence="2" key="1">
    <citation type="submission" date="2022-10" db="EMBL/GenBank/DDBJ databases">
        <authorList>
            <person name="Byrne P K."/>
        </authorList>
    </citation>
    <scope>NUCLEOTIDE SEQUENCE</scope>
    <source>
        <strain evidence="2">IFO1815</strain>
    </source>
</reference>
<evidence type="ECO:0000313" key="3">
    <source>
        <dbReference type="Proteomes" id="UP001161438"/>
    </source>
</evidence>
<name>A0AA35NHM1_SACMI</name>
<keyword evidence="3" id="KW-1185">Reference proteome</keyword>
<protein>
    <recommendedName>
        <fullName evidence="4">Sut1p</fullName>
    </recommendedName>
</protein>
<organism evidence="2 3">
    <name type="scientific">Saccharomyces mikatae IFO 1815</name>
    <dbReference type="NCBI Taxonomy" id="226126"/>
    <lineage>
        <taxon>Eukaryota</taxon>
        <taxon>Fungi</taxon>
        <taxon>Dikarya</taxon>
        <taxon>Ascomycota</taxon>
        <taxon>Saccharomycotina</taxon>
        <taxon>Saccharomycetes</taxon>
        <taxon>Saccharomycetales</taxon>
        <taxon>Saccharomycetaceae</taxon>
        <taxon>Saccharomyces</taxon>
    </lineage>
</organism>
<accession>A0AA35NHM1</accession>
<dbReference type="Proteomes" id="UP001161438">
    <property type="component" value="Chromosome 7"/>
</dbReference>
<dbReference type="InterPro" id="IPR036864">
    <property type="entry name" value="Zn2-C6_fun-type_DNA-bd_sf"/>
</dbReference>
<evidence type="ECO:0000313" key="2">
    <source>
        <dbReference type="EMBL" id="CAI4039123.1"/>
    </source>
</evidence>
<dbReference type="GeneID" id="80918334"/>
<dbReference type="RefSeq" id="XP_056082238.1">
    <property type="nucleotide sequence ID" value="XM_056222559.1"/>
</dbReference>
<proteinExistence type="predicted"/>
<dbReference type="AlphaFoldDB" id="A0AA35NHM1"/>